<protein>
    <submittedName>
        <fullName evidence="3">Acetyltransferase</fullName>
    </submittedName>
</protein>
<dbReference type="InterPro" id="IPR041561">
    <property type="entry name" value="PglD_N"/>
</dbReference>
<dbReference type="InterPro" id="IPR050179">
    <property type="entry name" value="Trans_hexapeptide_repeat"/>
</dbReference>
<dbReference type="InterPro" id="IPR001451">
    <property type="entry name" value="Hexapep"/>
</dbReference>
<organism evidence="3 4">
    <name type="scientific">Sphingobacterium thermophilum</name>
    <dbReference type="NCBI Taxonomy" id="768534"/>
    <lineage>
        <taxon>Bacteria</taxon>
        <taxon>Pseudomonadati</taxon>
        <taxon>Bacteroidota</taxon>
        <taxon>Sphingobacteriia</taxon>
        <taxon>Sphingobacteriales</taxon>
        <taxon>Sphingobacteriaceae</taxon>
        <taxon>Sphingobacterium</taxon>
    </lineage>
</organism>
<evidence type="ECO:0000313" key="4">
    <source>
        <dbReference type="Proteomes" id="UP001500394"/>
    </source>
</evidence>
<evidence type="ECO:0000256" key="1">
    <source>
        <dbReference type="ARBA" id="ARBA00007274"/>
    </source>
</evidence>
<dbReference type="SUPFAM" id="SSF51161">
    <property type="entry name" value="Trimeric LpxA-like enzymes"/>
    <property type="match status" value="1"/>
</dbReference>
<dbReference type="InterPro" id="IPR011004">
    <property type="entry name" value="Trimer_LpxA-like_sf"/>
</dbReference>
<dbReference type="PANTHER" id="PTHR43300:SF7">
    <property type="entry name" value="UDP-N-ACETYLBACILLOSAMINE N-ACETYLTRANSFERASE"/>
    <property type="match status" value="1"/>
</dbReference>
<dbReference type="Proteomes" id="UP001500394">
    <property type="component" value="Unassembled WGS sequence"/>
</dbReference>
<gene>
    <name evidence="3" type="ORF">GCM10023173_11900</name>
</gene>
<dbReference type="Pfam" id="PF00132">
    <property type="entry name" value="Hexapep"/>
    <property type="match status" value="1"/>
</dbReference>
<evidence type="ECO:0000259" key="2">
    <source>
        <dbReference type="Pfam" id="PF17836"/>
    </source>
</evidence>
<comment type="similarity">
    <text evidence="1">Belongs to the transferase hexapeptide repeat family.</text>
</comment>
<accession>A0ABP8R164</accession>
<dbReference type="NCBIfam" id="TIGR03570">
    <property type="entry name" value="NeuD_NnaD"/>
    <property type="match status" value="1"/>
</dbReference>
<keyword evidence="4" id="KW-1185">Reference proteome</keyword>
<dbReference type="Gene3D" id="3.40.50.20">
    <property type="match status" value="1"/>
</dbReference>
<feature type="domain" description="PglD N-terminal" evidence="2">
    <location>
        <begin position="5"/>
        <end position="80"/>
    </location>
</feature>
<reference evidence="4" key="1">
    <citation type="journal article" date="2019" name="Int. J. Syst. Evol. Microbiol.">
        <title>The Global Catalogue of Microorganisms (GCM) 10K type strain sequencing project: providing services to taxonomists for standard genome sequencing and annotation.</title>
        <authorList>
            <consortium name="The Broad Institute Genomics Platform"/>
            <consortium name="The Broad Institute Genome Sequencing Center for Infectious Disease"/>
            <person name="Wu L."/>
            <person name="Ma J."/>
        </authorList>
    </citation>
    <scope>NUCLEOTIDE SEQUENCE [LARGE SCALE GENOMIC DNA]</scope>
    <source>
        <strain evidence="4">JCM 17858</strain>
    </source>
</reference>
<dbReference type="Gene3D" id="2.160.10.10">
    <property type="entry name" value="Hexapeptide repeat proteins"/>
    <property type="match status" value="1"/>
</dbReference>
<dbReference type="Pfam" id="PF17836">
    <property type="entry name" value="PglD_N"/>
    <property type="match status" value="1"/>
</dbReference>
<name>A0ABP8R164_9SPHI</name>
<comment type="caution">
    <text evidence="3">The sequence shown here is derived from an EMBL/GenBank/DDBJ whole genome shotgun (WGS) entry which is preliminary data.</text>
</comment>
<proteinExistence type="inferred from homology"/>
<dbReference type="RefSeq" id="WP_345066073.1">
    <property type="nucleotide sequence ID" value="NZ_BAABGR010000015.1"/>
</dbReference>
<sequence length="208" mass="21937">MENKDLILYGAGGHAKVIADMAKGTAWTIKGVIDTNKGGEHLLAKYPIYLKTENLPLYGASRWVVAIGSNAIRKKVVEELRGKPFGIIQDKTAIVSEYVQIGEGTVIMPAAVINVDARIGKHCIINTAASIDHDCVLGDYVHISPNASLAGSVSVGEGTHVGIGATVIQGIKIGRWCTIGAGAVIIRDVPDGCTVVGNPGKIIKQRNF</sequence>
<dbReference type="InterPro" id="IPR020019">
    <property type="entry name" value="AcTrfase_PglD-like"/>
</dbReference>
<dbReference type="CDD" id="cd03360">
    <property type="entry name" value="LbH_AT_putative"/>
    <property type="match status" value="1"/>
</dbReference>
<evidence type="ECO:0000313" key="3">
    <source>
        <dbReference type="EMBL" id="GAA4514837.1"/>
    </source>
</evidence>
<dbReference type="EMBL" id="BAABGR010000015">
    <property type="protein sequence ID" value="GAA4514837.1"/>
    <property type="molecule type" value="Genomic_DNA"/>
</dbReference>
<dbReference type="PANTHER" id="PTHR43300">
    <property type="entry name" value="ACETYLTRANSFERASE"/>
    <property type="match status" value="1"/>
</dbReference>